<feature type="domain" description="PFU" evidence="7">
    <location>
        <begin position="353"/>
        <end position="448"/>
    </location>
</feature>
<evidence type="ECO:0000256" key="4">
    <source>
        <dbReference type="ARBA" id="ARBA00022737"/>
    </source>
</evidence>
<sequence length="817" mass="87883">MSNKPFKLSATLIGHSQDVKSVKFVTNDSIFSCARDTTARVWKKTDEQWSEQLIYQNSNPGFLNAIGAITIQEKEYIISAGQDALVQLWPLHPGSDQSYGPEFILAGHTQNVCCLDVYEAGPENEPTICSGSWDCSAIVWRNNLAVHTLRGHSAAVWAVLGLGDSDDSVLTAGADNLIMLWKKGKQVLTFKGHTQAVRALAKLPQSPQLFASAGNDATVRVWNLDGQAVRVMDGHDSFIYSLSSMPSGEIISSGEDRTVRIWDPTSDNGDIVCGSSDNMIRVFTRAEERLASPSELSMFEESVKASSVPSATVGDVKKSDLPSVTFLLSRRGKKEGEVAMAKNETNGAVEAYSWDGMKGDWTMVGTVVDGIGSARKQLFEGKEYDYVFDVDIKDGEPPIKLPYNASDNSYTVAQKWLAKNELPDTYADQIVEFIDKNTSGVALGGPTAGADPFTGAASYRPSNTQNTNSSNVGADPFTGAGSYRPSDTQNTNSSNVGADPFTGAGSYRPSNGAQLTGNKSSASLLPHKSFLSFPPTNSNFSVVTGKIKEFNSQLEAEGLNPDELEALESLTSSLSNLSSPPPESGINVLEKIMLKWPAAKQFPGMRSRFHAPNLSLFVLNHFVWTAIDIVRVMAISFLPVQILPCLLSEMKDRNDQSGAELNFTLAVRALNNGLKSCPITSSQPTLVNKLDLAQQICGLLSPESLSKLNLTTKNAKVALATLLLNLSILCVDGNLGSDAVTQLLAITGQFVITESEEEGVYRSLIGLGNLISFQRSSGTLSDTEKSTIATLLSSVKGGQSGPNRLSDAIKEINSLIK</sequence>
<dbReference type="InterPro" id="IPR036322">
    <property type="entry name" value="WD40_repeat_dom_sf"/>
</dbReference>
<comment type="subcellular location">
    <subcellularLocation>
        <location evidence="1">Cytoplasm</location>
    </subcellularLocation>
</comment>
<keyword evidence="10" id="KW-1185">Reference proteome</keyword>
<dbReference type="SUPFAM" id="SSF50978">
    <property type="entry name" value="WD40 repeat-like"/>
    <property type="match status" value="1"/>
</dbReference>
<dbReference type="Pfam" id="PF09070">
    <property type="entry name" value="PFU"/>
    <property type="match status" value="1"/>
</dbReference>
<dbReference type="InterPro" id="IPR038122">
    <property type="entry name" value="PFU_sf"/>
</dbReference>
<feature type="repeat" description="WD" evidence="5">
    <location>
        <begin position="190"/>
        <end position="225"/>
    </location>
</feature>
<evidence type="ECO:0000256" key="2">
    <source>
        <dbReference type="ARBA" id="ARBA00022490"/>
    </source>
</evidence>
<reference evidence="9" key="1">
    <citation type="submission" date="2017-12" db="EMBL/GenBank/DDBJ databases">
        <title>Gene loss provides genomic basis for host adaptation in cereal stripe rust fungi.</title>
        <authorList>
            <person name="Xia C."/>
        </authorList>
    </citation>
    <scope>NUCLEOTIDE SEQUENCE [LARGE SCALE GENOMIC DNA]</scope>
    <source>
        <strain evidence="9">93-210</strain>
    </source>
</reference>
<evidence type="ECO:0000256" key="5">
    <source>
        <dbReference type="PROSITE-ProRule" id="PRU00221"/>
    </source>
</evidence>
<keyword evidence="3 5" id="KW-0853">WD repeat</keyword>
<dbReference type="PANTHER" id="PTHR19849">
    <property type="entry name" value="PHOSPHOLIPASE A-2-ACTIVATING PROTEIN"/>
    <property type="match status" value="1"/>
</dbReference>
<dbReference type="Pfam" id="PF00400">
    <property type="entry name" value="WD40"/>
    <property type="match status" value="5"/>
</dbReference>
<evidence type="ECO:0000313" key="9">
    <source>
        <dbReference type="EMBL" id="POV98243.1"/>
    </source>
</evidence>
<dbReference type="InterPro" id="IPR001680">
    <property type="entry name" value="WD40_rpt"/>
</dbReference>
<feature type="domain" description="PUL" evidence="8">
    <location>
        <begin position="523"/>
        <end position="815"/>
    </location>
</feature>
<evidence type="ECO:0008006" key="11">
    <source>
        <dbReference type="Google" id="ProtNLM"/>
    </source>
</evidence>
<dbReference type="GO" id="GO:0010992">
    <property type="term" value="P:ubiquitin recycling"/>
    <property type="evidence" value="ECO:0007669"/>
    <property type="project" value="TreeGrafter"/>
</dbReference>
<keyword evidence="4" id="KW-0677">Repeat</keyword>
<feature type="compositionally biased region" description="Polar residues" evidence="6">
    <location>
        <begin position="460"/>
        <end position="472"/>
    </location>
</feature>
<dbReference type="GO" id="GO:0005634">
    <property type="term" value="C:nucleus"/>
    <property type="evidence" value="ECO:0007669"/>
    <property type="project" value="TreeGrafter"/>
</dbReference>
<organism evidence="9 10">
    <name type="scientific">Puccinia striiformis</name>
    <dbReference type="NCBI Taxonomy" id="27350"/>
    <lineage>
        <taxon>Eukaryota</taxon>
        <taxon>Fungi</taxon>
        <taxon>Dikarya</taxon>
        <taxon>Basidiomycota</taxon>
        <taxon>Pucciniomycotina</taxon>
        <taxon>Pucciniomycetes</taxon>
        <taxon>Pucciniales</taxon>
        <taxon>Pucciniaceae</taxon>
        <taxon>Puccinia</taxon>
    </lineage>
</organism>
<evidence type="ECO:0000256" key="6">
    <source>
        <dbReference type="SAM" id="MobiDB-lite"/>
    </source>
</evidence>
<dbReference type="PANTHER" id="PTHR19849:SF0">
    <property type="entry name" value="PHOSPHOLIPASE A-2-ACTIVATING PROTEIN"/>
    <property type="match status" value="1"/>
</dbReference>
<dbReference type="CDD" id="cd00200">
    <property type="entry name" value="WD40"/>
    <property type="match status" value="1"/>
</dbReference>
<gene>
    <name evidence="9" type="ORF">PSTT_14568</name>
</gene>
<dbReference type="InterPro" id="IPR020472">
    <property type="entry name" value="WD40_PAC1"/>
</dbReference>
<dbReference type="Gene3D" id="1.25.10.10">
    <property type="entry name" value="Leucine-rich Repeat Variant"/>
    <property type="match status" value="1"/>
</dbReference>
<dbReference type="Gene3D" id="3.10.20.870">
    <property type="entry name" value="PFU (PLAA family ubiquitin binding), C-terminal domain"/>
    <property type="match status" value="1"/>
</dbReference>
<dbReference type="Pfam" id="PF08324">
    <property type="entry name" value="PUL"/>
    <property type="match status" value="1"/>
</dbReference>
<dbReference type="GO" id="GO:0043130">
    <property type="term" value="F:ubiquitin binding"/>
    <property type="evidence" value="ECO:0007669"/>
    <property type="project" value="TreeGrafter"/>
</dbReference>
<dbReference type="EMBL" id="PKSL01000232">
    <property type="protein sequence ID" value="POV98243.1"/>
    <property type="molecule type" value="Genomic_DNA"/>
</dbReference>
<dbReference type="PROSITE" id="PS51394">
    <property type="entry name" value="PFU"/>
    <property type="match status" value="1"/>
</dbReference>
<dbReference type="VEuPathDB" id="FungiDB:PSTT_14568"/>
<dbReference type="AlphaFoldDB" id="A0A2S4ULR6"/>
<dbReference type="InterPro" id="IPR015943">
    <property type="entry name" value="WD40/YVTN_repeat-like_dom_sf"/>
</dbReference>
<dbReference type="GO" id="GO:0043161">
    <property type="term" value="P:proteasome-mediated ubiquitin-dependent protein catabolic process"/>
    <property type="evidence" value="ECO:0007669"/>
    <property type="project" value="TreeGrafter"/>
</dbReference>
<feature type="repeat" description="WD" evidence="5">
    <location>
        <begin position="12"/>
        <end position="43"/>
    </location>
</feature>
<dbReference type="InterPro" id="IPR015155">
    <property type="entry name" value="PFU"/>
</dbReference>
<name>A0A2S4ULR6_9BASI</name>
<dbReference type="Gene3D" id="2.130.10.10">
    <property type="entry name" value="YVTN repeat-like/Quinoprotein amine dehydrogenase"/>
    <property type="match status" value="1"/>
</dbReference>
<dbReference type="PROSITE" id="PS51396">
    <property type="entry name" value="PUL"/>
    <property type="match status" value="1"/>
</dbReference>
<evidence type="ECO:0000256" key="1">
    <source>
        <dbReference type="ARBA" id="ARBA00004496"/>
    </source>
</evidence>
<evidence type="ECO:0000259" key="7">
    <source>
        <dbReference type="PROSITE" id="PS51394"/>
    </source>
</evidence>
<dbReference type="PROSITE" id="PS50294">
    <property type="entry name" value="WD_REPEATS_REGION"/>
    <property type="match status" value="2"/>
</dbReference>
<proteinExistence type="predicted"/>
<dbReference type="PROSITE" id="PS50082">
    <property type="entry name" value="WD_REPEATS_2"/>
    <property type="match status" value="3"/>
</dbReference>
<feature type="repeat" description="WD" evidence="5">
    <location>
        <begin position="232"/>
        <end position="263"/>
    </location>
</feature>
<dbReference type="VEuPathDB" id="FungiDB:PSHT_02999"/>
<feature type="compositionally biased region" description="Polar residues" evidence="6">
    <location>
        <begin position="508"/>
        <end position="519"/>
    </location>
</feature>
<evidence type="ECO:0000259" key="8">
    <source>
        <dbReference type="PROSITE" id="PS51396"/>
    </source>
</evidence>
<feature type="compositionally biased region" description="Polar residues" evidence="6">
    <location>
        <begin position="485"/>
        <end position="496"/>
    </location>
</feature>
<protein>
    <recommendedName>
        <fullName evidence="11">Phospholipase A-2-activating protein</fullName>
    </recommendedName>
</protein>
<dbReference type="Proteomes" id="UP000239156">
    <property type="component" value="Unassembled WGS sequence"/>
</dbReference>
<accession>A0A2S4ULR6</accession>
<dbReference type="InterPro" id="IPR013535">
    <property type="entry name" value="PUL_dom"/>
</dbReference>
<dbReference type="GO" id="GO:0005737">
    <property type="term" value="C:cytoplasm"/>
    <property type="evidence" value="ECO:0007669"/>
    <property type="project" value="UniProtKB-SubCell"/>
</dbReference>
<evidence type="ECO:0000313" key="10">
    <source>
        <dbReference type="Proteomes" id="UP000239156"/>
    </source>
</evidence>
<comment type="caution">
    <text evidence="9">The sequence shown here is derived from an EMBL/GenBank/DDBJ whole genome shotgun (WGS) entry which is preliminary data.</text>
</comment>
<feature type="region of interest" description="Disordered" evidence="6">
    <location>
        <begin position="453"/>
        <end position="519"/>
    </location>
</feature>
<evidence type="ECO:0000256" key="3">
    <source>
        <dbReference type="ARBA" id="ARBA00022574"/>
    </source>
</evidence>
<dbReference type="PRINTS" id="PR00320">
    <property type="entry name" value="GPROTEINBRPT"/>
</dbReference>
<keyword evidence="2" id="KW-0963">Cytoplasm</keyword>
<dbReference type="InterPro" id="IPR011989">
    <property type="entry name" value="ARM-like"/>
</dbReference>
<dbReference type="SMART" id="SM00320">
    <property type="entry name" value="WD40"/>
    <property type="match status" value="6"/>
</dbReference>